<reference evidence="1 2" key="1">
    <citation type="submission" date="2022-09" db="EMBL/GenBank/DDBJ databases">
        <authorList>
            <person name="Palmer J.M."/>
        </authorList>
    </citation>
    <scope>NUCLEOTIDE SEQUENCE [LARGE SCALE GENOMIC DNA]</scope>
    <source>
        <strain evidence="1 2">DSM 7382</strain>
    </source>
</reference>
<gene>
    <name evidence="1" type="ORF">QCA50_015658</name>
</gene>
<organism evidence="1 2">
    <name type="scientific">Cerrena zonata</name>
    <dbReference type="NCBI Taxonomy" id="2478898"/>
    <lineage>
        <taxon>Eukaryota</taxon>
        <taxon>Fungi</taxon>
        <taxon>Dikarya</taxon>
        <taxon>Basidiomycota</taxon>
        <taxon>Agaricomycotina</taxon>
        <taxon>Agaricomycetes</taxon>
        <taxon>Polyporales</taxon>
        <taxon>Cerrenaceae</taxon>
        <taxon>Cerrena</taxon>
    </lineage>
</organism>
<comment type="caution">
    <text evidence="1">The sequence shown here is derived from an EMBL/GenBank/DDBJ whole genome shotgun (WGS) entry which is preliminary data.</text>
</comment>
<proteinExistence type="predicted"/>
<protein>
    <submittedName>
        <fullName evidence="1">Uncharacterized protein</fullName>
    </submittedName>
</protein>
<evidence type="ECO:0000313" key="2">
    <source>
        <dbReference type="Proteomes" id="UP001385951"/>
    </source>
</evidence>
<name>A0AAW0FVB1_9APHY</name>
<sequence>MVIHHIEFTPISRKGPNEDHGFRLFKPWKRLKTLMVTVLIECIPNHGFLGIPHTRNDSRPQHGPTLPLQRKDHAMNQPIITLTVSVDHHTDWNALFSR</sequence>
<dbReference type="AlphaFoldDB" id="A0AAW0FVB1"/>
<keyword evidence="2" id="KW-1185">Reference proteome</keyword>
<evidence type="ECO:0000313" key="1">
    <source>
        <dbReference type="EMBL" id="KAK7681271.1"/>
    </source>
</evidence>
<dbReference type="EMBL" id="JASBNA010000042">
    <property type="protein sequence ID" value="KAK7681271.1"/>
    <property type="molecule type" value="Genomic_DNA"/>
</dbReference>
<dbReference type="Proteomes" id="UP001385951">
    <property type="component" value="Unassembled WGS sequence"/>
</dbReference>
<accession>A0AAW0FVB1</accession>